<proteinExistence type="predicted"/>
<dbReference type="InterPro" id="IPR013154">
    <property type="entry name" value="ADH-like_N"/>
</dbReference>
<evidence type="ECO:0000256" key="1">
    <source>
        <dbReference type="ARBA" id="ARBA00022857"/>
    </source>
</evidence>
<comment type="caution">
    <text evidence="4">The sequence shown here is derived from an EMBL/GenBank/DDBJ whole genome shotgun (WGS) entry which is preliminary data.</text>
</comment>
<dbReference type="SUPFAM" id="SSF50129">
    <property type="entry name" value="GroES-like"/>
    <property type="match status" value="1"/>
</dbReference>
<gene>
    <name evidence="4" type="ORF">WKW79_35565</name>
</gene>
<name>A0ABU8XK01_9BURK</name>
<dbReference type="InterPro" id="IPR014189">
    <property type="entry name" value="Quinone_OxRdtase_PIG3"/>
</dbReference>
<accession>A0ABU8XK01</accession>
<dbReference type="Gene3D" id="3.40.50.720">
    <property type="entry name" value="NAD(P)-binding Rossmann-like Domain"/>
    <property type="match status" value="1"/>
</dbReference>
<evidence type="ECO:0000259" key="3">
    <source>
        <dbReference type="SMART" id="SM00829"/>
    </source>
</evidence>
<evidence type="ECO:0000313" key="5">
    <source>
        <dbReference type="Proteomes" id="UP001367030"/>
    </source>
</evidence>
<sequence>MQVIEVERPGGPEVLRFGERAQPVPRPDEVLIRVRAAGMNHADLAQRAGLYPLPPGTTDILGLEVAGEVVQVGADVTGLKEGDAVCALLVGGGYAEYVAAPAVQCLPMPGGMTFAQAAVLPEAFATVWLNVFDKASLKRGERLLVHGGSSGVGIAAIQLATAWGAEVFCTAGTEAKCRRCEDEGATRAINYRSEDFEEVLMGGDVKKHVDVVFDMIGGSYFPKNIKVLARDGRMVYVSALAGRKVELDLVDLMRKRLSLFGSVLRPLHPEVKGSVLKAMCAVVWPFLEQKRFAPLIHQQFRFDQVVDAHALMQAHGHIGKLVLTW</sequence>
<dbReference type="InterPro" id="IPR011032">
    <property type="entry name" value="GroES-like_sf"/>
</dbReference>
<dbReference type="SUPFAM" id="SSF51735">
    <property type="entry name" value="NAD(P)-binding Rossmann-fold domains"/>
    <property type="match status" value="1"/>
</dbReference>
<dbReference type="InterPro" id="IPR013149">
    <property type="entry name" value="ADH-like_C"/>
</dbReference>
<feature type="domain" description="Enoyl reductase (ER)" evidence="3">
    <location>
        <begin position="10"/>
        <end position="323"/>
    </location>
</feature>
<dbReference type="InterPro" id="IPR020843">
    <property type="entry name" value="ER"/>
</dbReference>
<dbReference type="RefSeq" id="WP_340339947.1">
    <property type="nucleotide sequence ID" value="NZ_JBBKZS010000043.1"/>
</dbReference>
<dbReference type="EMBL" id="JBBKZS010000043">
    <property type="protein sequence ID" value="MEJ8859914.1"/>
    <property type="molecule type" value="Genomic_DNA"/>
</dbReference>
<dbReference type="NCBIfam" id="TIGR02824">
    <property type="entry name" value="quinone_pig3"/>
    <property type="match status" value="1"/>
</dbReference>
<dbReference type="Pfam" id="PF08240">
    <property type="entry name" value="ADH_N"/>
    <property type="match status" value="1"/>
</dbReference>
<keyword evidence="5" id="KW-1185">Reference proteome</keyword>
<evidence type="ECO:0000256" key="2">
    <source>
        <dbReference type="ARBA" id="ARBA00023002"/>
    </source>
</evidence>
<dbReference type="CDD" id="cd05276">
    <property type="entry name" value="p53_inducible_oxidoreductase"/>
    <property type="match status" value="1"/>
</dbReference>
<evidence type="ECO:0000313" key="4">
    <source>
        <dbReference type="EMBL" id="MEJ8859914.1"/>
    </source>
</evidence>
<dbReference type="PANTHER" id="PTHR48106">
    <property type="entry name" value="QUINONE OXIDOREDUCTASE PIG3-RELATED"/>
    <property type="match status" value="1"/>
</dbReference>
<protein>
    <submittedName>
        <fullName evidence="4">NAD(P)H-quinone oxidoreductase</fullName>
    </submittedName>
</protein>
<organism evidence="4 5">
    <name type="scientific">Variovorax robiniae</name>
    <dbReference type="NCBI Taxonomy" id="1836199"/>
    <lineage>
        <taxon>Bacteria</taxon>
        <taxon>Pseudomonadati</taxon>
        <taxon>Pseudomonadota</taxon>
        <taxon>Betaproteobacteria</taxon>
        <taxon>Burkholderiales</taxon>
        <taxon>Comamonadaceae</taxon>
        <taxon>Variovorax</taxon>
    </lineage>
</organism>
<dbReference type="SMART" id="SM00829">
    <property type="entry name" value="PKS_ER"/>
    <property type="match status" value="1"/>
</dbReference>
<dbReference type="InterPro" id="IPR036291">
    <property type="entry name" value="NAD(P)-bd_dom_sf"/>
</dbReference>
<dbReference type="PANTHER" id="PTHR48106:SF8">
    <property type="entry name" value="OS02G0805600 PROTEIN"/>
    <property type="match status" value="1"/>
</dbReference>
<keyword evidence="1" id="KW-0521">NADP</keyword>
<dbReference type="Gene3D" id="3.90.180.10">
    <property type="entry name" value="Medium-chain alcohol dehydrogenases, catalytic domain"/>
    <property type="match status" value="1"/>
</dbReference>
<reference evidence="4 5" key="1">
    <citation type="submission" date="2024-03" db="EMBL/GenBank/DDBJ databases">
        <title>Novel species of the genus Variovorax.</title>
        <authorList>
            <person name="Liu Q."/>
            <person name="Xin Y.-H."/>
        </authorList>
    </citation>
    <scope>NUCLEOTIDE SEQUENCE [LARGE SCALE GENOMIC DNA]</scope>
    <source>
        <strain evidence="4 5">KACC 18901</strain>
    </source>
</reference>
<dbReference type="Pfam" id="PF00107">
    <property type="entry name" value="ADH_zinc_N"/>
    <property type="match status" value="1"/>
</dbReference>
<dbReference type="Proteomes" id="UP001367030">
    <property type="component" value="Unassembled WGS sequence"/>
</dbReference>
<keyword evidence="2" id="KW-0560">Oxidoreductase</keyword>